<dbReference type="InterPro" id="IPR020849">
    <property type="entry name" value="Small_GTPase_Ras-type"/>
</dbReference>
<evidence type="ECO:0000256" key="2">
    <source>
        <dbReference type="ARBA" id="ARBA00023134"/>
    </source>
</evidence>
<dbReference type="Gene3D" id="3.40.50.300">
    <property type="entry name" value="P-loop containing nucleotide triphosphate hydrolases"/>
    <property type="match status" value="1"/>
</dbReference>
<dbReference type="GO" id="GO:0005525">
    <property type="term" value="F:GTP binding"/>
    <property type="evidence" value="ECO:0007669"/>
    <property type="project" value="UniProtKB-KW"/>
</dbReference>
<dbReference type="GO" id="GO:0016020">
    <property type="term" value="C:membrane"/>
    <property type="evidence" value="ECO:0007669"/>
    <property type="project" value="InterPro"/>
</dbReference>
<dbReference type="SUPFAM" id="SSF52540">
    <property type="entry name" value="P-loop containing nucleoside triphosphate hydrolases"/>
    <property type="match status" value="1"/>
</dbReference>
<keyword evidence="1" id="KW-0547">Nucleotide-binding</keyword>
<dbReference type="PANTHER" id="PTHR24070">
    <property type="entry name" value="RAS, DI-RAS, AND RHEB FAMILY MEMBERS OF SMALL GTPASE SUPERFAMILY"/>
    <property type="match status" value="1"/>
</dbReference>
<sequence>MELFDTAGVEEWGHNYQEQYMRGAHGFIFLFSLTSRASFEHSSGDRDRGLRIKDVDVIPHVLVGNKLDLEGKRQVMRGEGQEMADNWGCPYFEVSAKTRENVVESIEAAVREVIKIVGLPKYKRKKGGCSLL</sequence>
<proteinExistence type="predicted"/>
<dbReference type="SMART" id="SM00175">
    <property type="entry name" value="RAB"/>
    <property type="match status" value="1"/>
</dbReference>
<dbReference type="PROSITE" id="PS51421">
    <property type="entry name" value="RAS"/>
    <property type="match status" value="1"/>
</dbReference>
<evidence type="ECO:0000313" key="3">
    <source>
        <dbReference type="EMBL" id="NDV37785.1"/>
    </source>
</evidence>
<accession>A0A6B2LLH3</accession>
<dbReference type="GO" id="GO:0007165">
    <property type="term" value="P:signal transduction"/>
    <property type="evidence" value="ECO:0007669"/>
    <property type="project" value="InterPro"/>
</dbReference>
<organism evidence="3">
    <name type="scientific">Arcella intermedia</name>
    <dbReference type="NCBI Taxonomy" id="1963864"/>
    <lineage>
        <taxon>Eukaryota</taxon>
        <taxon>Amoebozoa</taxon>
        <taxon>Tubulinea</taxon>
        <taxon>Elardia</taxon>
        <taxon>Arcellinida</taxon>
        <taxon>Sphaerothecina</taxon>
        <taxon>Arcellidae</taxon>
        <taxon>Arcella</taxon>
    </lineage>
</organism>
<dbReference type="AlphaFoldDB" id="A0A6B2LLH3"/>
<name>A0A6B2LLH3_9EUKA</name>
<keyword evidence="2" id="KW-0342">GTP-binding</keyword>
<evidence type="ECO:0000256" key="1">
    <source>
        <dbReference type="ARBA" id="ARBA00022741"/>
    </source>
</evidence>
<dbReference type="InterPro" id="IPR001806">
    <property type="entry name" value="Small_GTPase"/>
</dbReference>
<dbReference type="Pfam" id="PF00071">
    <property type="entry name" value="Ras"/>
    <property type="match status" value="1"/>
</dbReference>
<dbReference type="PRINTS" id="PR00449">
    <property type="entry name" value="RASTRNSFRMNG"/>
</dbReference>
<dbReference type="PROSITE" id="PS51419">
    <property type="entry name" value="RAB"/>
    <property type="match status" value="1"/>
</dbReference>
<protein>
    <submittedName>
        <fullName evidence="3">Uncharacterized protein</fullName>
    </submittedName>
</protein>
<dbReference type="SMART" id="SM00174">
    <property type="entry name" value="RHO"/>
    <property type="match status" value="1"/>
</dbReference>
<dbReference type="SMART" id="SM00173">
    <property type="entry name" value="RAS"/>
    <property type="match status" value="1"/>
</dbReference>
<dbReference type="InterPro" id="IPR027417">
    <property type="entry name" value="P-loop_NTPase"/>
</dbReference>
<dbReference type="EMBL" id="GIBP01008816">
    <property type="protein sequence ID" value="NDV37785.1"/>
    <property type="molecule type" value="Transcribed_RNA"/>
</dbReference>
<reference evidence="3" key="1">
    <citation type="journal article" date="2020" name="J. Eukaryot. Microbiol.">
        <title>De novo Sequencing, Assembly and Annotation of the Transcriptome for the Free-Living Testate Amoeba Arcella intermedia.</title>
        <authorList>
            <person name="Ribeiro G.M."/>
            <person name="Porfirio-Sousa A.L."/>
            <person name="Maurer-Alcala X.X."/>
            <person name="Katz L.A."/>
            <person name="Lahr D.J.G."/>
        </authorList>
    </citation>
    <scope>NUCLEOTIDE SEQUENCE</scope>
</reference>
<dbReference type="GO" id="GO:0003924">
    <property type="term" value="F:GTPase activity"/>
    <property type="evidence" value="ECO:0007669"/>
    <property type="project" value="InterPro"/>
</dbReference>